<evidence type="ECO:0000313" key="1">
    <source>
        <dbReference type="EMBL" id="KAF7714903.1"/>
    </source>
</evidence>
<accession>A0A8J8VZH0</accession>
<evidence type="ECO:0000313" key="2">
    <source>
        <dbReference type="Proteomes" id="UP000631181"/>
    </source>
</evidence>
<reference evidence="1" key="1">
    <citation type="journal article" date="2020" name="Front. Microbiol.">
        <title>Gene regulatory networks of Penicillium echinulatum 2HH and Penicillium oxalicum 114-2 inferred by a computational biology approach.</title>
        <authorList>
            <person name="Lenz A.R."/>
            <person name="Galan-Vasquez E."/>
            <person name="Balbinot E."/>
            <person name="De Abreu F.P."/>
            <person name="De Oliveira N.S."/>
            <person name="Da Rosa L.O."/>
            <person name="De Avila E Silva S."/>
            <person name="Camassola M."/>
            <person name="Dillon A.J.P."/>
            <person name="Perez-Rueda E."/>
        </authorList>
    </citation>
    <scope>NUCLEOTIDE SEQUENCE</scope>
    <source>
        <strain evidence="1">S1M29</strain>
    </source>
</reference>
<sequence>MIKSASSSTSELSSSQEHPQLQMFVRLRKHMNNVQKKWGPLMAAKIDLDDEYNFPQGPYAGQGIPQKKVKHW</sequence>
<organism evidence="1 2">
    <name type="scientific">Penicillium ucsense</name>
    <dbReference type="NCBI Taxonomy" id="2839758"/>
    <lineage>
        <taxon>Eukaryota</taxon>
        <taxon>Fungi</taxon>
        <taxon>Dikarya</taxon>
        <taxon>Ascomycota</taxon>
        <taxon>Pezizomycotina</taxon>
        <taxon>Eurotiomycetes</taxon>
        <taxon>Eurotiomycetidae</taxon>
        <taxon>Eurotiales</taxon>
        <taxon>Aspergillaceae</taxon>
        <taxon>Penicillium</taxon>
    </lineage>
</organism>
<dbReference type="Proteomes" id="UP000631181">
    <property type="component" value="Unassembled WGS sequence"/>
</dbReference>
<dbReference type="OrthoDB" id="4509550at2759"/>
<keyword evidence="2" id="KW-1185">Reference proteome</keyword>
<dbReference type="AlphaFoldDB" id="A0A8J8VZH0"/>
<gene>
    <name evidence="1" type="ORF">PECM_007719</name>
</gene>
<dbReference type="EMBL" id="WIWV01000072">
    <property type="protein sequence ID" value="KAF7714903.1"/>
    <property type="molecule type" value="Genomic_DNA"/>
</dbReference>
<protein>
    <submittedName>
        <fullName evidence="1">Uncharacterized protein</fullName>
    </submittedName>
</protein>
<proteinExistence type="predicted"/>
<comment type="caution">
    <text evidence="1">The sequence shown here is derived from an EMBL/GenBank/DDBJ whole genome shotgun (WGS) entry which is preliminary data.</text>
</comment>
<name>A0A8J8VZH0_9EURO</name>